<dbReference type="GO" id="GO:0005829">
    <property type="term" value="C:cytosol"/>
    <property type="evidence" value="ECO:0007669"/>
    <property type="project" value="TreeGrafter"/>
</dbReference>
<dbReference type="PANTHER" id="PTHR35089">
    <property type="entry name" value="CHAPERONE PROTEIN SKP"/>
    <property type="match status" value="1"/>
</dbReference>
<dbReference type="Gene3D" id="3.30.910.20">
    <property type="entry name" value="Skp domain"/>
    <property type="match status" value="1"/>
</dbReference>
<evidence type="ECO:0000313" key="5">
    <source>
        <dbReference type="Proteomes" id="UP000551848"/>
    </source>
</evidence>
<dbReference type="EMBL" id="JACETL010000001">
    <property type="protein sequence ID" value="MBA4692135.1"/>
    <property type="molecule type" value="Genomic_DNA"/>
</dbReference>
<comment type="similarity">
    <text evidence="1">Belongs to the Skp family.</text>
</comment>
<dbReference type="SUPFAM" id="SSF111384">
    <property type="entry name" value="OmpH-like"/>
    <property type="match status" value="1"/>
</dbReference>
<protein>
    <submittedName>
        <fullName evidence="4">OmpH family outer membrane protein</fullName>
    </submittedName>
</protein>
<evidence type="ECO:0000256" key="1">
    <source>
        <dbReference type="ARBA" id="ARBA00009091"/>
    </source>
</evidence>
<evidence type="ECO:0000256" key="2">
    <source>
        <dbReference type="ARBA" id="ARBA00022729"/>
    </source>
</evidence>
<gene>
    <name evidence="4" type="ORF">H2072_00130</name>
</gene>
<evidence type="ECO:0000313" key="4">
    <source>
        <dbReference type="EMBL" id="MBA4692135.1"/>
    </source>
</evidence>
<keyword evidence="2 3" id="KW-0732">Signal</keyword>
<proteinExistence type="inferred from homology"/>
<evidence type="ECO:0000256" key="3">
    <source>
        <dbReference type="SAM" id="SignalP"/>
    </source>
</evidence>
<reference evidence="4 5" key="1">
    <citation type="submission" date="2020-06" db="EMBL/GenBank/DDBJ databases">
        <title>Dysbiosis in marine aquaculture revealed through microbiome analysis: reverse ecology for environmental sustainability.</title>
        <authorList>
            <person name="Haro-Moreno J.M."/>
            <person name="Coutinho F.H."/>
            <person name="Zaragoza-Solas A."/>
            <person name="Picazo A."/>
            <person name="Almagro-Moreno S."/>
            <person name="Lopez-Perez M."/>
        </authorList>
    </citation>
    <scope>NUCLEOTIDE SEQUENCE [LARGE SCALE GENOMIC DNA]</scope>
    <source>
        <strain evidence="4">MCMED-G41</strain>
    </source>
</reference>
<dbReference type="AlphaFoldDB" id="A0A838XZX8"/>
<dbReference type="Proteomes" id="UP000551848">
    <property type="component" value="Unassembled WGS sequence"/>
</dbReference>
<comment type="caution">
    <text evidence="4">The sequence shown here is derived from an EMBL/GenBank/DDBJ whole genome shotgun (WGS) entry which is preliminary data.</text>
</comment>
<feature type="signal peptide" evidence="3">
    <location>
        <begin position="1"/>
        <end position="22"/>
    </location>
</feature>
<dbReference type="InterPro" id="IPR005632">
    <property type="entry name" value="Chaperone_Skp"/>
</dbReference>
<dbReference type="Pfam" id="PF03938">
    <property type="entry name" value="OmpH"/>
    <property type="match status" value="1"/>
</dbReference>
<name>A0A838XZX8_9GAMM</name>
<dbReference type="SMART" id="SM00935">
    <property type="entry name" value="OmpH"/>
    <property type="match status" value="1"/>
</dbReference>
<dbReference type="InterPro" id="IPR024930">
    <property type="entry name" value="Skp_dom_sf"/>
</dbReference>
<sequence length="177" mass="19527">MKKLLFVPFFLTSLLFAIPALAMEGVGVINMRDAVLGTQVAQDVLKALSEESDYAANIEKATLLQTERQALAEKLQKDGETLAQDEIVDMQRDIQEKGQEIEFIIGKVQAKQNQTVEKIFADINPTLQKILSELIAAKEVKLLLSQENVLFSDPALVLTDDVTSLLDVALAEGQNEQ</sequence>
<dbReference type="GO" id="GO:0050821">
    <property type="term" value="P:protein stabilization"/>
    <property type="evidence" value="ECO:0007669"/>
    <property type="project" value="TreeGrafter"/>
</dbReference>
<accession>A0A838XZX8</accession>
<dbReference type="PANTHER" id="PTHR35089:SF1">
    <property type="entry name" value="CHAPERONE PROTEIN SKP"/>
    <property type="match status" value="1"/>
</dbReference>
<feature type="chain" id="PRO_5032854444" evidence="3">
    <location>
        <begin position="23"/>
        <end position="177"/>
    </location>
</feature>
<dbReference type="GO" id="GO:0051082">
    <property type="term" value="F:unfolded protein binding"/>
    <property type="evidence" value="ECO:0007669"/>
    <property type="project" value="InterPro"/>
</dbReference>
<organism evidence="4 5">
    <name type="scientific">SAR86 cluster bacterium</name>
    <dbReference type="NCBI Taxonomy" id="2030880"/>
    <lineage>
        <taxon>Bacteria</taxon>
        <taxon>Pseudomonadati</taxon>
        <taxon>Pseudomonadota</taxon>
        <taxon>Gammaproteobacteria</taxon>
        <taxon>SAR86 cluster</taxon>
    </lineage>
</organism>